<evidence type="ECO:0000313" key="2">
    <source>
        <dbReference type="Proteomes" id="UP000805193"/>
    </source>
</evidence>
<accession>A0AC60QPG7</accession>
<gene>
    <name evidence="1" type="ORF">HPB47_018357</name>
</gene>
<dbReference type="Proteomes" id="UP000805193">
    <property type="component" value="Unassembled WGS sequence"/>
</dbReference>
<feature type="non-terminal residue" evidence="1">
    <location>
        <position position="296"/>
    </location>
</feature>
<protein>
    <submittedName>
        <fullName evidence="1">Uncharacterized protein</fullName>
    </submittedName>
</protein>
<reference evidence="1 2" key="1">
    <citation type="journal article" date="2020" name="Cell">
        <title>Large-Scale Comparative Analyses of Tick Genomes Elucidate Their Genetic Diversity and Vector Capacities.</title>
        <authorList>
            <consortium name="Tick Genome and Microbiome Consortium (TIGMIC)"/>
            <person name="Jia N."/>
            <person name="Wang J."/>
            <person name="Shi W."/>
            <person name="Du L."/>
            <person name="Sun Y."/>
            <person name="Zhan W."/>
            <person name="Jiang J.F."/>
            <person name="Wang Q."/>
            <person name="Zhang B."/>
            <person name="Ji P."/>
            <person name="Bell-Sakyi L."/>
            <person name="Cui X.M."/>
            <person name="Yuan T.T."/>
            <person name="Jiang B.G."/>
            <person name="Yang W.F."/>
            <person name="Lam T.T."/>
            <person name="Chang Q.C."/>
            <person name="Ding S.J."/>
            <person name="Wang X.J."/>
            <person name="Zhu J.G."/>
            <person name="Ruan X.D."/>
            <person name="Zhao L."/>
            <person name="Wei J.T."/>
            <person name="Ye R.Z."/>
            <person name="Que T.C."/>
            <person name="Du C.H."/>
            <person name="Zhou Y.H."/>
            <person name="Cheng J.X."/>
            <person name="Dai P.F."/>
            <person name="Guo W.B."/>
            <person name="Han X.H."/>
            <person name="Huang E.J."/>
            <person name="Li L.F."/>
            <person name="Wei W."/>
            <person name="Gao Y.C."/>
            <person name="Liu J.Z."/>
            <person name="Shao H.Z."/>
            <person name="Wang X."/>
            <person name="Wang C.C."/>
            <person name="Yang T.C."/>
            <person name="Huo Q.B."/>
            <person name="Li W."/>
            <person name="Chen H.Y."/>
            <person name="Chen S.E."/>
            <person name="Zhou L.G."/>
            <person name="Ni X.B."/>
            <person name="Tian J.H."/>
            <person name="Sheng Y."/>
            <person name="Liu T."/>
            <person name="Pan Y.S."/>
            <person name="Xia L.Y."/>
            <person name="Li J."/>
            <person name="Zhao F."/>
            <person name="Cao W.C."/>
        </authorList>
    </citation>
    <scope>NUCLEOTIDE SEQUENCE [LARGE SCALE GENOMIC DNA]</scope>
    <source>
        <strain evidence="1">Iper-2018</strain>
    </source>
</reference>
<dbReference type="EMBL" id="JABSTQ010007444">
    <property type="protein sequence ID" value="KAG0435709.1"/>
    <property type="molecule type" value="Genomic_DNA"/>
</dbReference>
<comment type="caution">
    <text evidence="1">The sequence shown here is derived from an EMBL/GenBank/DDBJ whole genome shotgun (WGS) entry which is preliminary data.</text>
</comment>
<proteinExistence type="predicted"/>
<keyword evidence="2" id="KW-1185">Reference proteome</keyword>
<sequence>MRHRRKVGFSNPSQDGATGRGGIWDAGRSKEPQGGKREREREREEERGREATVIGPCSHVVRARLLWPSLPASLAREQTPPAPLGCCGCHASPAKPQQPKGAGGVCSRARLAGGDGQNSRARHQPARELRRLQRSFYQEFVVMTPAAAAIREQETRSQSTSLWHSSRRLRLTASTAKQVPVLSKTSCEKSVASLVCPTLAGNASTRHGQRYEPVARALLSHDYHLAVTRCGTFVCNDLPWISASPGGMIYELDAILEIKCPNTDDCLSTLAKYDLKHLTGDEYELVEKGSKKFYVQ</sequence>
<name>A0AC60QPG7_IXOPE</name>
<organism evidence="1 2">
    <name type="scientific">Ixodes persulcatus</name>
    <name type="common">Taiga tick</name>
    <dbReference type="NCBI Taxonomy" id="34615"/>
    <lineage>
        <taxon>Eukaryota</taxon>
        <taxon>Metazoa</taxon>
        <taxon>Ecdysozoa</taxon>
        <taxon>Arthropoda</taxon>
        <taxon>Chelicerata</taxon>
        <taxon>Arachnida</taxon>
        <taxon>Acari</taxon>
        <taxon>Parasitiformes</taxon>
        <taxon>Ixodida</taxon>
        <taxon>Ixodoidea</taxon>
        <taxon>Ixodidae</taxon>
        <taxon>Ixodinae</taxon>
        <taxon>Ixodes</taxon>
    </lineage>
</organism>
<evidence type="ECO:0000313" key="1">
    <source>
        <dbReference type="EMBL" id="KAG0435709.1"/>
    </source>
</evidence>